<dbReference type="STRING" id="1069642.Bdt_3086"/>
<dbReference type="KEGG" id="bbat:Bdt_3086"/>
<accession>K7YS81</accession>
<evidence type="ECO:0000313" key="2">
    <source>
        <dbReference type="Proteomes" id="UP000010074"/>
    </source>
</evidence>
<dbReference type="InterPro" id="IPR021829">
    <property type="entry name" value="DUF3419"/>
</dbReference>
<dbReference type="Proteomes" id="UP000010074">
    <property type="component" value="Chromosome"/>
</dbReference>
<dbReference type="Pfam" id="PF11899">
    <property type="entry name" value="DUF3419"/>
    <property type="match status" value="1"/>
</dbReference>
<dbReference type="GO" id="GO:0016740">
    <property type="term" value="F:transferase activity"/>
    <property type="evidence" value="ECO:0007669"/>
    <property type="project" value="UniProtKB-KW"/>
</dbReference>
<keyword evidence="1" id="KW-0808">Transferase</keyword>
<dbReference type="OrthoDB" id="1522887at2"/>
<organism evidence="1 2">
    <name type="scientific">Bdellovibrio bacteriovorus str. Tiberius</name>
    <dbReference type="NCBI Taxonomy" id="1069642"/>
    <lineage>
        <taxon>Bacteria</taxon>
        <taxon>Pseudomonadati</taxon>
        <taxon>Bdellovibrionota</taxon>
        <taxon>Bdellovibrionia</taxon>
        <taxon>Bdellovibrionales</taxon>
        <taxon>Pseudobdellovibrionaceae</taxon>
        <taxon>Bdellovibrio</taxon>
    </lineage>
</organism>
<sequence>MAKEYFSDLNYTLSNEDTRIEFDLLPEGANRVFSIAGSGARCLPLIAKNPKYLDVIDMSVSQLYLCELRLQAMKTLTYEEYLFLMGYRGALQGGHDEGDSREDLFKRLTLSAAATSYWQDRMEGWKPRGFILLGRWESHFQKLGYLFRDVLQCDFSKVFAAQTLSEQIELYEKHWPKIRWNSFIRVAASEFVFNKYLYKGHFSGRADHKTEQRAPWQFIMEEFDRIFRTQLVRKNYFMQILFLGRIAYEEGLPLEAHEHVVAAVKKSKTEVRYLHGNLLEELPKHAYDFISLSDTISYLEQRDANQILQRLNTDSKAGTQMVIRSFMRAPTAIDLKGWEELGDKNVWAQHKDGTGVYQFHIFRKVGG</sequence>
<proteinExistence type="predicted"/>
<evidence type="ECO:0000313" key="1">
    <source>
        <dbReference type="EMBL" id="AFY02761.1"/>
    </source>
</evidence>
<dbReference type="RefSeq" id="WP_015092179.1">
    <property type="nucleotide sequence ID" value="NC_019567.1"/>
</dbReference>
<name>K7YS81_BDEBC</name>
<dbReference type="EMBL" id="CP002930">
    <property type="protein sequence ID" value="AFY02761.1"/>
    <property type="molecule type" value="Genomic_DNA"/>
</dbReference>
<dbReference type="PATRIC" id="fig|1069642.3.peg.3051"/>
<dbReference type="HOGENOM" id="CLU_753915_0_0_7"/>
<dbReference type="PANTHER" id="PTHR47473">
    <property type="entry name" value="BTA1P"/>
    <property type="match status" value="1"/>
</dbReference>
<dbReference type="AlphaFoldDB" id="K7YS81"/>
<protein>
    <submittedName>
        <fullName evidence="1">Putative transferase</fullName>
    </submittedName>
</protein>
<dbReference type="PANTHER" id="PTHR47473:SF1">
    <property type="entry name" value="METHYLTRANSFERASE DOMAIN-CONTAINING PROTEIN"/>
    <property type="match status" value="1"/>
</dbReference>
<reference evidence="1 2" key="1">
    <citation type="journal article" date="2012" name="BMC Genomics">
        <title>Genome analysis of a simultaneously predatory and prey-independent, novel Bdellovibrio bacteriovorus from the River Tiber, supports in silico predictions of both ancient and recent lateral gene transfer from diverse bacteria.</title>
        <authorList>
            <person name="Hobley L."/>
            <person name="Lerner T.R."/>
            <person name="Williams L.E."/>
            <person name="Lambert C."/>
            <person name="Till R."/>
            <person name="Milner D.S."/>
            <person name="Basford S.M."/>
            <person name="Capeness M.J."/>
            <person name="Fenton A.K."/>
            <person name="Atterbury R.J."/>
            <person name="Harris M.A."/>
            <person name="Sockett R.E."/>
        </authorList>
    </citation>
    <scope>NUCLEOTIDE SEQUENCE [LARGE SCALE GENOMIC DNA]</scope>
    <source>
        <strain evidence="1 2">Tiberius</strain>
    </source>
</reference>
<gene>
    <name evidence="1" type="ORF">Bdt_3086</name>
</gene>